<dbReference type="Pfam" id="PF00665">
    <property type="entry name" value="rve"/>
    <property type="match status" value="1"/>
</dbReference>
<protein>
    <submittedName>
        <fullName evidence="2">Integrase-like protein</fullName>
    </submittedName>
</protein>
<dbReference type="InterPro" id="IPR050900">
    <property type="entry name" value="Transposase_IS3/IS150/IS904"/>
</dbReference>
<comment type="caution">
    <text evidence="2">The sequence shown here is derived from an EMBL/GenBank/DDBJ whole genome shotgun (WGS) entry which is preliminary data.</text>
</comment>
<organism evidence="2 3">
    <name type="scientific">Mangrovibacter plantisponsor</name>
    <dbReference type="NCBI Taxonomy" id="451513"/>
    <lineage>
        <taxon>Bacteria</taxon>
        <taxon>Pseudomonadati</taxon>
        <taxon>Pseudomonadota</taxon>
        <taxon>Gammaproteobacteria</taxon>
        <taxon>Enterobacterales</taxon>
        <taxon>Enterobacteriaceae</taxon>
        <taxon>Mangrovibacter</taxon>
    </lineage>
</organism>
<sequence length="113" mass="12761">MGRYKVAALMKEAKLVSKQPGGHRYKTNGKVHSTVENKLQRQFDVAGPNQVWCGDITYIWADSQWVYLAVVIDLYARKVIGWAISRSPDSALAIKALEMAYHLRGQPKGVMFH</sequence>
<dbReference type="PANTHER" id="PTHR46889:SF4">
    <property type="entry name" value="TRANSPOSASE INSO FOR INSERTION SEQUENCE ELEMENT IS911B-RELATED"/>
    <property type="match status" value="1"/>
</dbReference>
<dbReference type="InterPro" id="IPR036397">
    <property type="entry name" value="RNaseH_sf"/>
</dbReference>
<reference evidence="2 3" key="1">
    <citation type="submission" date="2018-05" db="EMBL/GenBank/DDBJ databases">
        <title>Genomic Encyclopedia of Type Strains, Phase IV (KMG-IV): sequencing the most valuable type-strain genomes for metagenomic binning, comparative biology and taxonomic classification.</title>
        <authorList>
            <person name="Goeker M."/>
        </authorList>
    </citation>
    <scope>NUCLEOTIDE SEQUENCE [LARGE SCALE GENOMIC DNA]</scope>
    <source>
        <strain evidence="2 3">DSM 19579</strain>
    </source>
</reference>
<evidence type="ECO:0000259" key="1">
    <source>
        <dbReference type="PROSITE" id="PS50994"/>
    </source>
</evidence>
<dbReference type="AlphaFoldDB" id="A0A317Q8E7"/>
<name>A0A317Q8E7_9ENTR</name>
<dbReference type="GO" id="GO:0003676">
    <property type="term" value="F:nucleic acid binding"/>
    <property type="evidence" value="ECO:0007669"/>
    <property type="project" value="InterPro"/>
</dbReference>
<feature type="domain" description="Integrase catalytic" evidence="1">
    <location>
        <begin position="44"/>
        <end position="113"/>
    </location>
</feature>
<dbReference type="PROSITE" id="PS50994">
    <property type="entry name" value="INTEGRASE"/>
    <property type="match status" value="1"/>
</dbReference>
<dbReference type="Gene3D" id="3.30.420.10">
    <property type="entry name" value="Ribonuclease H-like superfamily/Ribonuclease H"/>
    <property type="match status" value="1"/>
</dbReference>
<dbReference type="PANTHER" id="PTHR46889">
    <property type="entry name" value="TRANSPOSASE INSF FOR INSERTION SEQUENCE IS3B-RELATED"/>
    <property type="match status" value="1"/>
</dbReference>
<keyword evidence="3" id="KW-1185">Reference proteome</keyword>
<dbReference type="InterPro" id="IPR012337">
    <property type="entry name" value="RNaseH-like_sf"/>
</dbReference>
<dbReference type="GO" id="GO:0015074">
    <property type="term" value="P:DNA integration"/>
    <property type="evidence" value="ECO:0007669"/>
    <property type="project" value="InterPro"/>
</dbReference>
<dbReference type="InterPro" id="IPR001584">
    <property type="entry name" value="Integrase_cat-core"/>
</dbReference>
<dbReference type="EMBL" id="QGTS01000001">
    <property type="protein sequence ID" value="PWW12851.1"/>
    <property type="molecule type" value="Genomic_DNA"/>
</dbReference>
<accession>A0A317Q8E7</accession>
<evidence type="ECO:0000313" key="2">
    <source>
        <dbReference type="EMBL" id="PWW12851.1"/>
    </source>
</evidence>
<dbReference type="SUPFAM" id="SSF53098">
    <property type="entry name" value="Ribonuclease H-like"/>
    <property type="match status" value="1"/>
</dbReference>
<dbReference type="Proteomes" id="UP000246744">
    <property type="component" value="Unassembled WGS sequence"/>
</dbReference>
<evidence type="ECO:0000313" key="3">
    <source>
        <dbReference type="Proteomes" id="UP000246744"/>
    </source>
</evidence>
<proteinExistence type="predicted"/>
<gene>
    <name evidence="2" type="ORF">DES37_101428</name>
</gene>